<dbReference type="InterPro" id="IPR001789">
    <property type="entry name" value="Sig_transdc_resp-reg_receiver"/>
</dbReference>
<evidence type="ECO:0000259" key="5">
    <source>
        <dbReference type="PROSITE" id="PS50110"/>
    </source>
</evidence>
<dbReference type="Proteomes" id="UP000306340">
    <property type="component" value="Unassembled WGS sequence"/>
</dbReference>
<feature type="domain" description="Response regulatory" evidence="5">
    <location>
        <begin position="31"/>
        <end position="148"/>
    </location>
</feature>
<dbReference type="RefSeq" id="WP_136794831.1">
    <property type="nucleotide sequence ID" value="NZ_SWAU01000556.1"/>
</dbReference>
<feature type="modified residue" description="4-aspartylphosphate" evidence="3">
    <location>
        <position position="80"/>
    </location>
</feature>
<dbReference type="CDD" id="cd17546">
    <property type="entry name" value="REC_hyHK_CKI1_RcsC-like"/>
    <property type="match status" value="1"/>
</dbReference>
<evidence type="ECO:0000256" key="3">
    <source>
        <dbReference type="PROSITE-ProRule" id="PRU00169"/>
    </source>
</evidence>
<dbReference type="AlphaFoldDB" id="A0A4U0YVP2"/>
<dbReference type="SUPFAM" id="SSF52172">
    <property type="entry name" value="CheY-like"/>
    <property type="match status" value="1"/>
</dbReference>
<feature type="non-terminal residue" evidence="6">
    <location>
        <position position="1"/>
    </location>
</feature>
<gene>
    <name evidence="6" type="ORF">FAZ78_25155</name>
</gene>
<evidence type="ECO:0000256" key="4">
    <source>
        <dbReference type="SAM" id="MobiDB-lite"/>
    </source>
</evidence>
<reference evidence="6 7" key="1">
    <citation type="submission" date="2019-04" db="EMBL/GenBank/DDBJ databases">
        <title>Crypto-aerobic microbial life in anoxic (sulfidic) marine sediments.</title>
        <authorList>
            <person name="Bhattacharya S."/>
            <person name="Roy C."/>
            <person name="Mondal N."/>
            <person name="Sarkar J."/>
            <person name="Mandal S."/>
            <person name="Rameez M.J."/>
            <person name="Ghosh W."/>
        </authorList>
    </citation>
    <scope>NUCLEOTIDE SEQUENCE [LARGE SCALE GENOMIC DNA]</scope>
    <source>
        <strain evidence="6 7">SBBC</strain>
    </source>
</reference>
<dbReference type="SMART" id="SM00448">
    <property type="entry name" value="REC"/>
    <property type="match status" value="1"/>
</dbReference>
<organism evidence="6 7">
    <name type="scientific">Cereibacter changlensis</name>
    <dbReference type="NCBI Taxonomy" id="402884"/>
    <lineage>
        <taxon>Bacteria</taxon>
        <taxon>Pseudomonadati</taxon>
        <taxon>Pseudomonadota</taxon>
        <taxon>Alphaproteobacteria</taxon>
        <taxon>Rhodobacterales</taxon>
        <taxon>Paracoccaceae</taxon>
        <taxon>Cereibacter</taxon>
    </lineage>
</organism>
<sequence length="164" mass="18085">RSDLYRQLQRLSAPPEPEPAPPPEPGARRMRVLAAEDNRTNQLVFAKMLRDLPIEITFAANGAEAVALYRSLAPDLIFMDISMPEMDGREAARAIRRLEAGRTRVPIVALTAHAMEGDAEGILAAGIDRYLTKPLRKSAILEALTLYRPEDACDLTPLRPEDAA</sequence>
<comment type="caution">
    <text evidence="6">The sequence shown here is derived from an EMBL/GenBank/DDBJ whole genome shotgun (WGS) entry which is preliminary data.</text>
</comment>
<keyword evidence="1 3" id="KW-0597">Phosphoprotein</keyword>
<evidence type="ECO:0000313" key="7">
    <source>
        <dbReference type="Proteomes" id="UP000306340"/>
    </source>
</evidence>
<feature type="region of interest" description="Disordered" evidence="4">
    <location>
        <begin position="1"/>
        <end position="26"/>
    </location>
</feature>
<name>A0A4U0YVP2_9RHOB</name>
<dbReference type="Gene3D" id="3.40.50.2300">
    <property type="match status" value="1"/>
</dbReference>
<feature type="compositionally biased region" description="Pro residues" evidence="4">
    <location>
        <begin position="14"/>
        <end position="25"/>
    </location>
</feature>
<evidence type="ECO:0000256" key="2">
    <source>
        <dbReference type="ARBA" id="ARBA00023012"/>
    </source>
</evidence>
<keyword evidence="2" id="KW-0902">Two-component regulatory system</keyword>
<proteinExistence type="predicted"/>
<dbReference type="GO" id="GO:0000160">
    <property type="term" value="P:phosphorelay signal transduction system"/>
    <property type="evidence" value="ECO:0007669"/>
    <property type="project" value="UniProtKB-KW"/>
</dbReference>
<evidence type="ECO:0000256" key="1">
    <source>
        <dbReference type="ARBA" id="ARBA00022553"/>
    </source>
</evidence>
<accession>A0A4U0YVP2</accession>
<dbReference type="PROSITE" id="PS50110">
    <property type="entry name" value="RESPONSE_REGULATORY"/>
    <property type="match status" value="1"/>
</dbReference>
<evidence type="ECO:0000313" key="6">
    <source>
        <dbReference type="EMBL" id="TKA93931.1"/>
    </source>
</evidence>
<dbReference type="PANTHER" id="PTHR45339:SF1">
    <property type="entry name" value="HYBRID SIGNAL TRANSDUCTION HISTIDINE KINASE J"/>
    <property type="match status" value="1"/>
</dbReference>
<dbReference type="EMBL" id="SWAU01000556">
    <property type="protein sequence ID" value="TKA93931.1"/>
    <property type="molecule type" value="Genomic_DNA"/>
</dbReference>
<dbReference type="Pfam" id="PF00072">
    <property type="entry name" value="Response_reg"/>
    <property type="match status" value="1"/>
</dbReference>
<dbReference type="InterPro" id="IPR011006">
    <property type="entry name" value="CheY-like_superfamily"/>
</dbReference>
<dbReference type="PANTHER" id="PTHR45339">
    <property type="entry name" value="HYBRID SIGNAL TRANSDUCTION HISTIDINE KINASE J"/>
    <property type="match status" value="1"/>
</dbReference>
<protein>
    <submittedName>
        <fullName evidence="6">Response regulator</fullName>
    </submittedName>
</protein>